<comment type="caution">
    <text evidence="3">The sequence shown here is derived from an EMBL/GenBank/DDBJ whole genome shotgun (WGS) entry which is preliminary data.</text>
</comment>
<protein>
    <submittedName>
        <fullName evidence="3">Uncharacterized protein</fullName>
    </submittedName>
</protein>
<evidence type="ECO:0000256" key="1">
    <source>
        <dbReference type="SAM" id="MobiDB-lite"/>
    </source>
</evidence>
<keyword evidence="4" id="KW-1185">Reference proteome</keyword>
<feature type="region of interest" description="Disordered" evidence="1">
    <location>
        <begin position="225"/>
        <end position="244"/>
    </location>
</feature>
<organism evidence="3 4">
    <name type="scientific">Nonomuraea cavernae</name>
    <dbReference type="NCBI Taxonomy" id="2045107"/>
    <lineage>
        <taxon>Bacteria</taxon>
        <taxon>Bacillati</taxon>
        <taxon>Actinomycetota</taxon>
        <taxon>Actinomycetes</taxon>
        <taxon>Streptosporangiales</taxon>
        <taxon>Streptosporangiaceae</taxon>
        <taxon>Nonomuraea</taxon>
    </lineage>
</organism>
<keyword evidence="2" id="KW-1133">Transmembrane helix</keyword>
<sequence>MEDRALAAVRAPVRRAAMNVAQVCHLGDSAGQQTVDVRLTVPEGADEVVLASAARMPGASGGATTLSGTATTSVDGAAPPAGNWPEPPPATSAMTGHATRVPPRSGDPGRALGESGRTGTSAAPSPADAHTGRSSAPGRGDGRAGLPGVAGRGGRGQVATRADRAATADVAGRVDGGAGRPGVAGHDGATGVGGLAAVSGRAAQRAGMRAVNTGENAVAEMRAGSSGTGAAMPSQQAGISTTPSGGQPLVMPQAQQQPVDAAPQPFVAALESSGSAELGAPLPRQIAVSTRRAQRLEPANPLAGARGAPAVAGGIAVLLGGLWVVAWKQRARIRKMEQ</sequence>
<proteinExistence type="predicted"/>
<evidence type="ECO:0000256" key="2">
    <source>
        <dbReference type="SAM" id="Phobius"/>
    </source>
</evidence>
<keyword evidence="2" id="KW-0812">Transmembrane</keyword>
<name>A0A917YVT1_9ACTN</name>
<dbReference type="EMBL" id="BMNH01000005">
    <property type="protein sequence ID" value="GGO67717.1"/>
    <property type="molecule type" value="Genomic_DNA"/>
</dbReference>
<keyword evidence="2" id="KW-0472">Membrane</keyword>
<dbReference type="AlphaFoldDB" id="A0A917YVT1"/>
<feature type="region of interest" description="Disordered" evidence="1">
    <location>
        <begin position="57"/>
        <end position="188"/>
    </location>
</feature>
<accession>A0A917YVT1</accession>
<dbReference type="Proteomes" id="UP000646523">
    <property type="component" value="Unassembled WGS sequence"/>
</dbReference>
<reference evidence="3" key="2">
    <citation type="submission" date="2020-09" db="EMBL/GenBank/DDBJ databases">
        <authorList>
            <person name="Sun Q."/>
            <person name="Zhou Y."/>
        </authorList>
    </citation>
    <scope>NUCLEOTIDE SEQUENCE</scope>
    <source>
        <strain evidence="3">CGMCC 4.7368</strain>
    </source>
</reference>
<feature type="compositionally biased region" description="Polar residues" evidence="1">
    <location>
        <begin position="233"/>
        <end position="244"/>
    </location>
</feature>
<gene>
    <name evidence="3" type="ORF">GCM10012289_24800</name>
</gene>
<evidence type="ECO:0000313" key="4">
    <source>
        <dbReference type="Proteomes" id="UP000646523"/>
    </source>
</evidence>
<evidence type="ECO:0000313" key="3">
    <source>
        <dbReference type="EMBL" id="GGO67717.1"/>
    </source>
</evidence>
<feature type="compositionally biased region" description="Gly residues" evidence="1">
    <location>
        <begin position="143"/>
        <end position="156"/>
    </location>
</feature>
<feature type="compositionally biased region" description="Low complexity" evidence="1">
    <location>
        <begin position="62"/>
        <end position="84"/>
    </location>
</feature>
<reference evidence="3" key="1">
    <citation type="journal article" date="2014" name="Int. J. Syst. Evol. Microbiol.">
        <title>Complete genome sequence of Corynebacterium casei LMG S-19264T (=DSM 44701T), isolated from a smear-ripened cheese.</title>
        <authorList>
            <consortium name="US DOE Joint Genome Institute (JGI-PGF)"/>
            <person name="Walter F."/>
            <person name="Albersmeier A."/>
            <person name="Kalinowski J."/>
            <person name="Ruckert C."/>
        </authorList>
    </citation>
    <scope>NUCLEOTIDE SEQUENCE</scope>
    <source>
        <strain evidence="3">CGMCC 4.7368</strain>
    </source>
</reference>
<feature type="transmembrane region" description="Helical" evidence="2">
    <location>
        <begin position="307"/>
        <end position="326"/>
    </location>
</feature>